<dbReference type="SUPFAM" id="SSF53187">
    <property type="entry name" value="Zn-dependent exopeptidases"/>
    <property type="match status" value="1"/>
</dbReference>
<dbReference type="InterPro" id="IPR011650">
    <property type="entry name" value="Peptidase_M20_dimer"/>
</dbReference>
<dbReference type="InterPro" id="IPR001261">
    <property type="entry name" value="ArgE/DapE_CS"/>
</dbReference>
<dbReference type="PANTHER" id="PTHR45962">
    <property type="entry name" value="N-FATTY-ACYL-AMINO ACID SYNTHASE/HYDROLASE PM20D1"/>
    <property type="match status" value="1"/>
</dbReference>
<accession>A0ABS9VN03</accession>
<keyword evidence="8" id="KW-1185">Reference proteome</keyword>
<dbReference type="PANTHER" id="PTHR45962:SF1">
    <property type="entry name" value="N-FATTY-ACYL-AMINO ACID SYNTHASE_HYDROLASE PM20D1"/>
    <property type="match status" value="1"/>
</dbReference>
<dbReference type="Gene3D" id="3.40.630.10">
    <property type="entry name" value="Zn peptidases"/>
    <property type="match status" value="1"/>
</dbReference>
<dbReference type="Gene3D" id="3.30.70.360">
    <property type="match status" value="1"/>
</dbReference>
<dbReference type="InterPro" id="IPR047177">
    <property type="entry name" value="Pept_M20A"/>
</dbReference>
<keyword evidence="2" id="KW-0645">Protease</keyword>
<evidence type="ECO:0000256" key="4">
    <source>
        <dbReference type="ARBA" id="ARBA00022801"/>
    </source>
</evidence>
<dbReference type="Proteomes" id="UP001203058">
    <property type="component" value="Unassembled WGS sequence"/>
</dbReference>
<dbReference type="InterPro" id="IPR002933">
    <property type="entry name" value="Peptidase_M20"/>
</dbReference>
<sequence length="453" mass="48091">MPVDAAAVQRLSQGLQVQTVSTEAGPPSPEVLAAFHTFLERSFPLMHAQLKREDVGGSLLYTWQGLDPSAPALLLMAHQDVVPVEAGSDGKWSAPPFSGAIANGFVIGRGAIDDKGSLMAIFEAVERSLQRGHQPRQTIYLAFGHDEERGGTGAQAMAALLKQRGANIGLGLDEGYAVLDGVIGGVNVPVAMIGIGEKGYVSVELTATGSGGHSSMPANDNSAVRIARAVDRLFEHQMPARIDGASGAMLDGIAPYGSFTMRAALANRWLTGPLVERQLLAVPSTAAAIRTTTAPTILNAGTKDNVIPQVAHAVVNHRILPGGSIESVLEHDRKVIDDPKVQVRPASFQQEPGKPVSPESVEFQQFKALVRSSFPEAAVSPGLVVGATDGRHYQRVARAVLRFVPITMRKGDLTRFHGNDERIAIADYMRAIAFYEKLISAPPLSGSSGSRPR</sequence>
<dbReference type="Pfam" id="PF01546">
    <property type="entry name" value="Peptidase_M20"/>
    <property type="match status" value="1"/>
</dbReference>
<keyword evidence="5" id="KW-0862">Zinc</keyword>
<reference evidence="7 8" key="1">
    <citation type="submission" date="2022-03" db="EMBL/GenBank/DDBJ databases">
        <authorList>
            <person name="Jo J.-H."/>
            <person name="Im W.-T."/>
        </authorList>
    </citation>
    <scope>NUCLEOTIDE SEQUENCE [LARGE SCALE GENOMIC DNA]</scope>
    <source>
        <strain evidence="7 8">SM33</strain>
    </source>
</reference>
<gene>
    <name evidence="7" type="ORF">LZ016_09660</name>
</gene>
<evidence type="ECO:0000256" key="2">
    <source>
        <dbReference type="ARBA" id="ARBA00022670"/>
    </source>
</evidence>
<evidence type="ECO:0000259" key="6">
    <source>
        <dbReference type="Pfam" id="PF07687"/>
    </source>
</evidence>
<dbReference type="SUPFAM" id="SSF55031">
    <property type="entry name" value="Bacterial exopeptidase dimerisation domain"/>
    <property type="match status" value="1"/>
</dbReference>
<dbReference type="EMBL" id="JAKZHW010000001">
    <property type="protein sequence ID" value="MCH8616363.1"/>
    <property type="molecule type" value="Genomic_DNA"/>
</dbReference>
<keyword evidence="4" id="KW-0378">Hydrolase</keyword>
<keyword evidence="3" id="KW-0479">Metal-binding</keyword>
<evidence type="ECO:0000256" key="5">
    <source>
        <dbReference type="ARBA" id="ARBA00022833"/>
    </source>
</evidence>
<comment type="similarity">
    <text evidence="1">Belongs to the peptidase M20A family.</text>
</comment>
<evidence type="ECO:0000313" key="8">
    <source>
        <dbReference type="Proteomes" id="UP001203058"/>
    </source>
</evidence>
<dbReference type="RefSeq" id="WP_241447165.1">
    <property type="nucleotide sequence ID" value="NZ_JAKZHW010000001.1"/>
</dbReference>
<evidence type="ECO:0000313" key="7">
    <source>
        <dbReference type="EMBL" id="MCH8616363.1"/>
    </source>
</evidence>
<organism evidence="7 8">
    <name type="scientific">Sphingomonas telluris</name>
    <dbReference type="NCBI Taxonomy" id="2907998"/>
    <lineage>
        <taxon>Bacteria</taxon>
        <taxon>Pseudomonadati</taxon>
        <taxon>Pseudomonadota</taxon>
        <taxon>Alphaproteobacteria</taxon>
        <taxon>Sphingomonadales</taxon>
        <taxon>Sphingomonadaceae</taxon>
        <taxon>Sphingomonas</taxon>
    </lineage>
</organism>
<dbReference type="PROSITE" id="PS00759">
    <property type="entry name" value="ARGE_DAPE_CPG2_2"/>
    <property type="match status" value="1"/>
</dbReference>
<dbReference type="PROSITE" id="PS00758">
    <property type="entry name" value="ARGE_DAPE_CPG2_1"/>
    <property type="match status" value="1"/>
</dbReference>
<evidence type="ECO:0000256" key="3">
    <source>
        <dbReference type="ARBA" id="ARBA00022723"/>
    </source>
</evidence>
<dbReference type="Gene3D" id="1.10.150.900">
    <property type="match status" value="1"/>
</dbReference>
<protein>
    <submittedName>
        <fullName evidence="7">M20/M25/M40 family metallo-hydrolase</fullName>
    </submittedName>
</protein>
<dbReference type="Pfam" id="PF07687">
    <property type="entry name" value="M20_dimer"/>
    <property type="match status" value="1"/>
</dbReference>
<name>A0ABS9VN03_9SPHN</name>
<proteinExistence type="inferred from homology"/>
<feature type="domain" description="Peptidase M20 dimerisation" evidence="6">
    <location>
        <begin position="195"/>
        <end position="340"/>
    </location>
</feature>
<comment type="caution">
    <text evidence="7">The sequence shown here is derived from an EMBL/GenBank/DDBJ whole genome shotgun (WGS) entry which is preliminary data.</text>
</comment>
<evidence type="ECO:0000256" key="1">
    <source>
        <dbReference type="ARBA" id="ARBA00006247"/>
    </source>
</evidence>
<dbReference type="InterPro" id="IPR036264">
    <property type="entry name" value="Bact_exopeptidase_dim_dom"/>
</dbReference>